<evidence type="ECO:0000256" key="4">
    <source>
        <dbReference type="ARBA" id="ARBA00010561"/>
    </source>
</evidence>
<keyword evidence="8 19" id="KW-0169">Cobalamin biosynthesis</keyword>
<dbReference type="GO" id="GO:0051073">
    <property type="term" value="F:adenosylcobinamide-GDP ribazoletransferase activity"/>
    <property type="evidence" value="ECO:0007669"/>
    <property type="project" value="UniProtKB-UniRule"/>
</dbReference>
<keyword evidence="12 19" id="KW-1133">Transmembrane helix</keyword>
<evidence type="ECO:0000256" key="15">
    <source>
        <dbReference type="ARBA" id="ARBA00032605"/>
    </source>
</evidence>
<dbReference type="PANTHER" id="PTHR34148">
    <property type="entry name" value="ADENOSYLCOBINAMIDE-GDP RIBAZOLETRANSFERASE"/>
    <property type="match status" value="1"/>
</dbReference>
<evidence type="ECO:0000256" key="10">
    <source>
        <dbReference type="ARBA" id="ARBA00022692"/>
    </source>
</evidence>
<dbReference type="EMBL" id="JAUOPB010000004">
    <property type="protein sequence ID" value="MDO6422207.1"/>
    <property type="molecule type" value="Genomic_DNA"/>
</dbReference>
<comment type="similarity">
    <text evidence="4 19">Belongs to the CobS family.</text>
</comment>
<accession>A0AAW7X3P1</accession>
<dbReference type="GO" id="GO:0009236">
    <property type="term" value="P:cobalamin biosynthetic process"/>
    <property type="evidence" value="ECO:0007669"/>
    <property type="project" value="UniProtKB-UniRule"/>
</dbReference>
<protein>
    <recommendedName>
        <fullName evidence="6 19">Adenosylcobinamide-GDP ribazoletransferase</fullName>
        <ecNumber evidence="5 19">2.7.8.26</ecNumber>
    </recommendedName>
    <alternativeName>
        <fullName evidence="16 19">Cobalamin synthase</fullName>
    </alternativeName>
    <alternativeName>
        <fullName evidence="15 19">Cobalamin-5'-phosphate synthase</fullName>
    </alternativeName>
</protein>
<feature type="transmembrane region" description="Helical" evidence="19">
    <location>
        <begin position="103"/>
        <end position="121"/>
    </location>
</feature>
<keyword evidence="11 19" id="KW-0460">Magnesium</keyword>
<dbReference type="InterPro" id="IPR003805">
    <property type="entry name" value="CobS"/>
</dbReference>
<organism evidence="20 21">
    <name type="scientific">Saccharophagus degradans</name>
    <dbReference type="NCBI Taxonomy" id="86304"/>
    <lineage>
        <taxon>Bacteria</taxon>
        <taxon>Pseudomonadati</taxon>
        <taxon>Pseudomonadota</taxon>
        <taxon>Gammaproteobacteria</taxon>
        <taxon>Cellvibrionales</taxon>
        <taxon>Cellvibrionaceae</taxon>
        <taxon>Saccharophagus</taxon>
    </lineage>
</organism>
<evidence type="ECO:0000256" key="9">
    <source>
        <dbReference type="ARBA" id="ARBA00022679"/>
    </source>
</evidence>
<dbReference type="RefSeq" id="WP_216062457.1">
    <property type="nucleotide sequence ID" value="NZ_JAHKPP010000002.1"/>
</dbReference>
<dbReference type="AlphaFoldDB" id="A0AAW7X3P1"/>
<comment type="caution">
    <text evidence="20">The sequence shown here is derived from an EMBL/GenBank/DDBJ whole genome shotgun (WGS) entry which is preliminary data.</text>
</comment>
<dbReference type="PANTHER" id="PTHR34148:SF1">
    <property type="entry name" value="ADENOSYLCOBINAMIDE-GDP RIBAZOLETRANSFERASE"/>
    <property type="match status" value="1"/>
</dbReference>
<comment type="catalytic activity">
    <reaction evidence="18 19">
        <text>alpha-ribazole 5'-phosphate + adenosylcob(III)inamide-GDP = adenosylcob(III)alamin 5'-phosphate + GMP + H(+)</text>
        <dbReference type="Rhea" id="RHEA:23560"/>
        <dbReference type="ChEBI" id="CHEBI:15378"/>
        <dbReference type="ChEBI" id="CHEBI:57918"/>
        <dbReference type="ChEBI" id="CHEBI:58115"/>
        <dbReference type="ChEBI" id="CHEBI:60487"/>
        <dbReference type="ChEBI" id="CHEBI:60493"/>
        <dbReference type="EC" id="2.7.8.26"/>
    </reaction>
</comment>
<gene>
    <name evidence="19" type="primary">cobS</name>
    <name evidence="20" type="ORF">Q4521_06960</name>
</gene>
<feature type="transmembrane region" description="Helical" evidence="19">
    <location>
        <begin position="151"/>
        <end position="174"/>
    </location>
</feature>
<evidence type="ECO:0000256" key="14">
    <source>
        <dbReference type="ARBA" id="ARBA00025228"/>
    </source>
</evidence>
<evidence type="ECO:0000256" key="19">
    <source>
        <dbReference type="HAMAP-Rule" id="MF_00719"/>
    </source>
</evidence>
<reference evidence="20" key="1">
    <citation type="submission" date="2023-07" db="EMBL/GenBank/DDBJ databases">
        <title>Genome content predicts the carbon catabolic preferences of heterotrophic bacteria.</title>
        <authorList>
            <person name="Gralka M."/>
        </authorList>
    </citation>
    <scope>NUCLEOTIDE SEQUENCE</scope>
    <source>
        <strain evidence="20">I3M17_2</strain>
    </source>
</reference>
<evidence type="ECO:0000256" key="13">
    <source>
        <dbReference type="ARBA" id="ARBA00023136"/>
    </source>
</evidence>
<comment type="function">
    <text evidence="14 19">Joins adenosylcobinamide-GDP and alpha-ribazole to generate adenosylcobalamin (Ado-cobalamin). Also synthesizes adenosylcobalamin 5'-phosphate from adenosylcobinamide-GDP and alpha-ribazole 5'-phosphate.</text>
</comment>
<evidence type="ECO:0000256" key="16">
    <source>
        <dbReference type="ARBA" id="ARBA00032853"/>
    </source>
</evidence>
<evidence type="ECO:0000256" key="18">
    <source>
        <dbReference type="ARBA" id="ARBA00049504"/>
    </source>
</evidence>
<evidence type="ECO:0000256" key="1">
    <source>
        <dbReference type="ARBA" id="ARBA00001946"/>
    </source>
</evidence>
<dbReference type="HAMAP" id="MF_00719">
    <property type="entry name" value="CobS"/>
    <property type="match status" value="1"/>
</dbReference>
<proteinExistence type="inferred from homology"/>
<evidence type="ECO:0000256" key="8">
    <source>
        <dbReference type="ARBA" id="ARBA00022573"/>
    </source>
</evidence>
<keyword evidence="7 19" id="KW-1003">Cell membrane</keyword>
<comment type="catalytic activity">
    <reaction evidence="17 19">
        <text>alpha-ribazole + adenosylcob(III)inamide-GDP = adenosylcob(III)alamin + GMP + H(+)</text>
        <dbReference type="Rhea" id="RHEA:16049"/>
        <dbReference type="ChEBI" id="CHEBI:10329"/>
        <dbReference type="ChEBI" id="CHEBI:15378"/>
        <dbReference type="ChEBI" id="CHEBI:18408"/>
        <dbReference type="ChEBI" id="CHEBI:58115"/>
        <dbReference type="ChEBI" id="CHEBI:60487"/>
        <dbReference type="EC" id="2.7.8.26"/>
    </reaction>
</comment>
<feature type="transmembrane region" description="Helical" evidence="19">
    <location>
        <begin position="228"/>
        <end position="247"/>
    </location>
</feature>
<evidence type="ECO:0000313" key="20">
    <source>
        <dbReference type="EMBL" id="MDO6422207.1"/>
    </source>
</evidence>
<evidence type="ECO:0000256" key="17">
    <source>
        <dbReference type="ARBA" id="ARBA00048623"/>
    </source>
</evidence>
<evidence type="ECO:0000256" key="11">
    <source>
        <dbReference type="ARBA" id="ARBA00022842"/>
    </source>
</evidence>
<keyword evidence="9 19" id="KW-0808">Transferase</keyword>
<feature type="transmembrane region" description="Helical" evidence="19">
    <location>
        <begin position="253"/>
        <end position="270"/>
    </location>
</feature>
<name>A0AAW7X3P1_9GAMM</name>
<dbReference type="GO" id="GO:0005886">
    <property type="term" value="C:plasma membrane"/>
    <property type="evidence" value="ECO:0007669"/>
    <property type="project" value="UniProtKB-SubCell"/>
</dbReference>
<evidence type="ECO:0000256" key="2">
    <source>
        <dbReference type="ARBA" id="ARBA00004651"/>
    </source>
</evidence>
<evidence type="ECO:0000256" key="12">
    <source>
        <dbReference type="ARBA" id="ARBA00022989"/>
    </source>
</evidence>
<dbReference type="EC" id="2.7.8.26" evidence="5 19"/>
<evidence type="ECO:0000256" key="3">
    <source>
        <dbReference type="ARBA" id="ARBA00004663"/>
    </source>
</evidence>
<dbReference type="GO" id="GO:0008818">
    <property type="term" value="F:cobalamin 5'-phosphate synthase activity"/>
    <property type="evidence" value="ECO:0007669"/>
    <property type="project" value="UniProtKB-UniRule"/>
</dbReference>
<feature type="transmembrane region" description="Helical" evidence="19">
    <location>
        <begin position="186"/>
        <end position="208"/>
    </location>
</feature>
<comment type="subcellular location">
    <subcellularLocation>
        <location evidence="2 19">Cell membrane</location>
        <topology evidence="2 19">Multi-pass membrane protein</topology>
    </subcellularLocation>
</comment>
<keyword evidence="13 19" id="KW-0472">Membrane</keyword>
<sequence length="310" mass="33733">MSEHGDKQSSAQADNQVDSQVDSQVNKQTYKQNLSGSNLTGWRKQLHVLFNAVVFFTRLPAPSYIQFNESFLQDAARYFPLVGAIVAALVWCSLSLALFILPLPIAVILAMIVSVLITGAFHEDGLADCADAFGGGYGKEQILTIMHDSRLGTYGVIALCASLGLKFCLLFYLVSYSVTFYIQFNSQLLVILLLANSLSRWLAVVLMYCTPYVAFTGSSKSKPIASRVTRLSVVIASVTALGFLSLAANTFGWLVFAALPLLLAIVYILARRYFIRHIGGVNGDCLGAVQQVSELFMLLTLCAFAHSGCI</sequence>
<evidence type="ECO:0000256" key="5">
    <source>
        <dbReference type="ARBA" id="ARBA00013200"/>
    </source>
</evidence>
<feature type="transmembrane region" description="Helical" evidence="19">
    <location>
        <begin position="78"/>
        <end position="97"/>
    </location>
</feature>
<dbReference type="Proteomes" id="UP001169760">
    <property type="component" value="Unassembled WGS sequence"/>
</dbReference>
<evidence type="ECO:0000256" key="7">
    <source>
        <dbReference type="ARBA" id="ARBA00022475"/>
    </source>
</evidence>
<keyword evidence="10 19" id="KW-0812">Transmembrane</keyword>
<comment type="cofactor">
    <cofactor evidence="1 19">
        <name>Mg(2+)</name>
        <dbReference type="ChEBI" id="CHEBI:18420"/>
    </cofactor>
</comment>
<evidence type="ECO:0000256" key="6">
    <source>
        <dbReference type="ARBA" id="ARBA00015850"/>
    </source>
</evidence>
<evidence type="ECO:0000313" key="21">
    <source>
        <dbReference type="Proteomes" id="UP001169760"/>
    </source>
</evidence>
<comment type="pathway">
    <text evidence="3 19">Cofactor biosynthesis; adenosylcobalamin biosynthesis; adenosylcobalamin from cob(II)yrinate a,c-diamide: step 7/7.</text>
</comment>
<dbReference type="Pfam" id="PF02654">
    <property type="entry name" value="CobS"/>
    <property type="match status" value="1"/>
</dbReference>